<dbReference type="AlphaFoldDB" id="A0A376B5K6"/>
<dbReference type="PANTHER" id="PTHR43261">
    <property type="entry name" value="TRANSLATION ELONGATION FACTOR G-RELATED"/>
    <property type="match status" value="1"/>
</dbReference>
<dbReference type="PANTHER" id="PTHR43261:SF1">
    <property type="entry name" value="RIBOSOME-RELEASING FACTOR 2, MITOCHONDRIAL"/>
    <property type="match status" value="1"/>
</dbReference>
<dbReference type="InterPro" id="IPR041095">
    <property type="entry name" value="EFG_II"/>
</dbReference>
<evidence type="ECO:0000256" key="3">
    <source>
        <dbReference type="ARBA" id="ARBA00023128"/>
    </source>
</evidence>
<dbReference type="PROSITE" id="PS00301">
    <property type="entry name" value="G_TR_1"/>
    <property type="match status" value="1"/>
</dbReference>
<comment type="subcellular location">
    <subcellularLocation>
        <location evidence="5">Mitochondrion</location>
    </subcellularLocation>
</comment>
<dbReference type="VEuPathDB" id="FungiDB:SCODWIG_01515"/>
<comment type="function">
    <text evidence="5">Mitochondrial GTPase that mediates the disassembly of ribosomes from messenger RNA at the termination of mitochondrial protein biosynthesis. Not involved in the GTP-dependent ribosomal translocation step during translation elongation.</text>
</comment>
<feature type="domain" description="Tr-type G" evidence="6">
    <location>
        <begin position="1"/>
        <end position="264"/>
    </location>
</feature>
<dbReference type="InterPro" id="IPR000795">
    <property type="entry name" value="T_Tr_GTP-bd_dom"/>
</dbReference>
<dbReference type="NCBIfam" id="TIGR00231">
    <property type="entry name" value="small_GTP"/>
    <property type="match status" value="1"/>
</dbReference>
<dbReference type="InterPro" id="IPR004161">
    <property type="entry name" value="EFTu-like_2"/>
</dbReference>
<evidence type="ECO:0000256" key="5">
    <source>
        <dbReference type="HAMAP-Rule" id="MF_03059"/>
    </source>
</evidence>
<dbReference type="SUPFAM" id="SSF50447">
    <property type="entry name" value="Translation proteins"/>
    <property type="match status" value="1"/>
</dbReference>
<dbReference type="FunFam" id="3.30.70.870:FF:000002">
    <property type="entry name" value="Translation elongation factor 2"/>
    <property type="match status" value="1"/>
</dbReference>
<feature type="binding site" evidence="5">
    <location>
        <begin position="56"/>
        <end position="60"/>
    </location>
    <ligand>
        <name>GTP</name>
        <dbReference type="ChEBI" id="CHEBI:37565"/>
    </ligand>
</feature>
<dbReference type="GO" id="GO:0032543">
    <property type="term" value="P:mitochondrial translation"/>
    <property type="evidence" value="ECO:0007669"/>
    <property type="project" value="UniProtKB-UniRule"/>
</dbReference>
<dbReference type="Pfam" id="PF03144">
    <property type="entry name" value="GTP_EFTU_D2"/>
    <property type="match status" value="1"/>
</dbReference>
<accession>A0A376B5K6</accession>
<protein>
    <recommendedName>
        <fullName evidence="5">Ribosome-releasing factor 2, mitochondrial</fullName>
        <shortName evidence="5">RRF2mt</shortName>
    </recommendedName>
    <alternativeName>
        <fullName evidence="5">Elongation factor G 2, mitochondrial</fullName>
        <shortName evidence="5">EF-G2mt</shortName>
        <shortName evidence="5">mEF-G 2</shortName>
    </alternativeName>
</protein>
<organism evidence="7 8">
    <name type="scientific">Saccharomycodes ludwigii</name>
    <dbReference type="NCBI Taxonomy" id="36035"/>
    <lineage>
        <taxon>Eukaryota</taxon>
        <taxon>Fungi</taxon>
        <taxon>Dikarya</taxon>
        <taxon>Ascomycota</taxon>
        <taxon>Saccharomycotina</taxon>
        <taxon>Saccharomycetes</taxon>
        <taxon>Saccharomycodales</taxon>
        <taxon>Saccharomycodaceae</taxon>
        <taxon>Saccharomycodes</taxon>
    </lineage>
</organism>
<dbReference type="GO" id="GO:0005759">
    <property type="term" value="C:mitochondrial matrix"/>
    <property type="evidence" value="ECO:0007669"/>
    <property type="project" value="UniProtKB-ARBA"/>
</dbReference>
<dbReference type="EMBL" id="UFAJ01000197">
    <property type="protein sequence ID" value="SSD59754.1"/>
    <property type="molecule type" value="Genomic_DNA"/>
</dbReference>
<name>A0A376B5K6_9ASCO</name>
<dbReference type="CDD" id="cd03713">
    <property type="entry name" value="EFG_mtEFG_C"/>
    <property type="match status" value="1"/>
</dbReference>
<dbReference type="SUPFAM" id="SSF52540">
    <property type="entry name" value="P-loop containing nucleoside triphosphate hydrolases"/>
    <property type="match status" value="1"/>
</dbReference>
<dbReference type="InterPro" id="IPR031157">
    <property type="entry name" value="G_TR_CS"/>
</dbReference>
<dbReference type="InterPro" id="IPR005225">
    <property type="entry name" value="Small_GTP-bd"/>
</dbReference>
<evidence type="ECO:0000259" key="6">
    <source>
        <dbReference type="PROSITE" id="PS51722"/>
    </source>
</evidence>
<dbReference type="Pfam" id="PF00009">
    <property type="entry name" value="GTP_EFTU"/>
    <property type="match status" value="1"/>
</dbReference>
<dbReference type="Proteomes" id="UP000262825">
    <property type="component" value="Unassembled WGS sequence"/>
</dbReference>
<keyword evidence="1 5" id="KW-0547">Nucleotide-binding</keyword>
<dbReference type="InterPro" id="IPR009000">
    <property type="entry name" value="Transl_B-barrel_sf"/>
</dbReference>
<dbReference type="SUPFAM" id="SSF54980">
    <property type="entry name" value="EF-G C-terminal domain-like"/>
    <property type="match status" value="2"/>
</dbReference>
<feature type="binding site" evidence="5">
    <location>
        <begin position="108"/>
        <end position="111"/>
    </location>
    <ligand>
        <name>GTP</name>
        <dbReference type="ChEBI" id="CHEBI:37565"/>
    </ligand>
</feature>
<dbReference type="InterPro" id="IPR027417">
    <property type="entry name" value="P-loop_NTPase"/>
</dbReference>
<dbReference type="SMART" id="SM00838">
    <property type="entry name" value="EFG_C"/>
    <property type="match status" value="1"/>
</dbReference>
<evidence type="ECO:0000256" key="2">
    <source>
        <dbReference type="ARBA" id="ARBA00022917"/>
    </source>
</evidence>
<dbReference type="Pfam" id="PF00679">
    <property type="entry name" value="EFG_C"/>
    <property type="match status" value="1"/>
</dbReference>
<evidence type="ECO:0000256" key="4">
    <source>
        <dbReference type="ARBA" id="ARBA00023134"/>
    </source>
</evidence>
<comment type="similarity">
    <text evidence="5">Belongs to the TRAFAC class translation factor GTPase superfamily. Classic translation factor GTPase family. EF-G/EF-2 subfamily.</text>
</comment>
<dbReference type="HAMAP" id="MF_03059">
    <property type="entry name" value="mEF_G_2"/>
    <property type="match status" value="1"/>
</dbReference>
<keyword evidence="4 5" id="KW-0342">GTP-binding</keyword>
<proteinExistence type="inferred from homology"/>
<dbReference type="GO" id="GO:0005525">
    <property type="term" value="F:GTP binding"/>
    <property type="evidence" value="ECO:0007669"/>
    <property type="project" value="UniProtKB-UniRule"/>
</dbReference>
<dbReference type="Pfam" id="PF14492">
    <property type="entry name" value="EFG_III"/>
    <property type="match status" value="1"/>
</dbReference>
<dbReference type="FunFam" id="3.40.50.300:FF:000514">
    <property type="entry name" value="Ribosome-releasing factor 2, mitochondrial"/>
    <property type="match status" value="1"/>
</dbReference>
<comment type="caution">
    <text evidence="5">Lacks conserved residue(s) required for the propagation of feature annotation.</text>
</comment>
<evidence type="ECO:0000313" key="7">
    <source>
        <dbReference type="EMBL" id="SSD59754.1"/>
    </source>
</evidence>
<dbReference type="PROSITE" id="PS51722">
    <property type="entry name" value="G_TR_2"/>
    <property type="match status" value="1"/>
</dbReference>
<evidence type="ECO:0000313" key="8">
    <source>
        <dbReference type="Proteomes" id="UP000262825"/>
    </source>
</evidence>
<dbReference type="Gene3D" id="3.40.50.300">
    <property type="entry name" value="P-loop containing nucleotide triphosphate hydrolases"/>
    <property type="match status" value="1"/>
</dbReference>
<dbReference type="GO" id="GO:0032790">
    <property type="term" value="P:ribosome disassembly"/>
    <property type="evidence" value="ECO:0007669"/>
    <property type="project" value="UniProtKB-UniRule"/>
</dbReference>
<dbReference type="CDD" id="cd16262">
    <property type="entry name" value="EFG_III"/>
    <property type="match status" value="1"/>
</dbReference>
<dbReference type="InterPro" id="IPR000640">
    <property type="entry name" value="EFG_V-like"/>
</dbReference>
<sequence>MLYYSGKTKHIGNVDQGDTVTDFLPQERSRGITIQSAAISFDWGPTNNSNRINLIDTPGHADFTFEVIRSLRILDGCVTILDAVAGVEAQTLKVWKQSAGIPKICFVNKMDRMGASFGRTVKEVVSKLHTRCILINTPVFETKGDNCEFVGVLDTLNKCVLKYSRDDPDKFEVIVDLPESLNEQLRKSREDLVETLSGYDTDLVEYILEVTDDFMEIPADILNNSIRKATLANYVTPILCGASFKNIGVQPLLDAISLYLPSPVETPKQPKITRTDGKNVPVRMDPNKGLIINNNGNLCVSLAFKVITDPIRGTMVFVRVYSGTLKSGNTVYNSTTGEKFKIGKLVVMHANVPEETNDLKAGQIGVLTGTSAASVKTGDTLVTHSIKKDALKSFKQSGELNLRINEIEIPPPVFSAAIEPKTLGNKNQMEQALQQITTEDPSLKITRDEETGQTLLNGMGELHLEIARDRLLNDLNAQINIGKVMVSYKETINKKSEVITKTQEPAYKLSMSVEPSPQERNNNDDEIWYSLGGDNNYFIMNKPKDKDKEWIYQTLSQTSFVNALISSCIVALQRGGKTANFPLHSIGIRLLNDWELPIDVSDVSTILSLSRSAICSALDSIDKSSFAVLEPLMAVKISVLEQDLGNVVQDLTGARKAQILSIEDENGATDSGDSNDDVLIFQDIANKMYLPLDHTNKNSPAKIGADIIKVIDALVPLGEMVAYMNRLRSLTQGRGSFVMEYHGMEKVSDDRLACILEDY</sequence>
<keyword evidence="2 5" id="KW-0648">Protein biosynthesis</keyword>
<dbReference type="InterPro" id="IPR035647">
    <property type="entry name" value="EFG_III/V"/>
</dbReference>
<dbReference type="InterPro" id="IPR030851">
    <property type="entry name" value="EFG2"/>
</dbReference>
<evidence type="ECO:0000256" key="1">
    <source>
        <dbReference type="ARBA" id="ARBA00022741"/>
    </source>
</evidence>
<dbReference type="InterPro" id="IPR009022">
    <property type="entry name" value="EFG_III"/>
</dbReference>
<keyword evidence="3 5" id="KW-0496">Mitochondrion</keyword>
<keyword evidence="8" id="KW-1185">Reference proteome</keyword>
<dbReference type="InterPro" id="IPR035649">
    <property type="entry name" value="EFG_V"/>
</dbReference>
<dbReference type="Gene3D" id="3.30.70.870">
    <property type="entry name" value="Elongation Factor G (Translational Gtpase), domain 3"/>
    <property type="match status" value="1"/>
</dbReference>
<reference evidence="8" key="1">
    <citation type="submission" date="2018-06" db="EMBL/GenBank/DDBJ databases">
        <authorList>
            <person name="Guldener U."/>
        </authorList>
    </citation>
    <scope>NUCLEOTIDE SEQUENCE [LARGE SCALE GENOMIC DNA]</scope>
    <source>
        <strain evidence="8">UTAD17</strain>
    </source>
</reference>
<dbReference type="GO" id="GO:0003924">
    <property type="term" value="F:GTPase activity"/>
    <property type="evidence" value="ECO:0007669"/>
    <property type="project" value="UniProtKB-UniRule"/>
</dbReference>
<dbReference type="Gene3D" id="3.30.70.240">
    <property type="match status" value="1"/>
</dbReference>
<dbReference type="Gene3D" id="2.40.30.10">
    <property type="entry name" value="Translation factors"/>
    <property type="match status" value="1"/>
</dbReference>
<gene>
    <name evidence="5" type="primary">MEF2</name>
    <name evidence="7" type="ORF">SCODWIG_01515</name>
</gene>